<reference evidence="4 5" key="1">
    <citation type="submission" date="2015-12" db="EMBL/GenBank/DDBJ databases">
        <title>Complete genome of Lacimicrobium alkaliphilum KCTC 32984.</title>
        <authorList>
            <person name="Kim S.-G."/>
            <person name="Lee Y.-J."/>
        </authorList>
    </citation>
    <scope>NUCLEOTIDE SEQUENCE [LARGE SCALE GENOMIC DNA]</scope>
    <source>
        <strain evidence="4 5">YelD216</strain>
    </source>
</reference>
<dbReference type="Pfam" id="PF13673">
    <property type="entry name" value="Acetyltransf_10"/>
    <property type="match status" value="1"/>
</dbReference>
<gene>
    <name evidence="4" type="ORF">AT746_10220</name>
</gene>
<dbReference type="PANTHER" id="PTHR43877">
    <property type="entry name" value="AMINOALKYLPHOSPHONATE N-ACETYLTRANSFERASE-RELATED-RELATED"/>
    <property type="match status" value="1"/>
</dbReference>
<sequence>MSSLHLRSATVTDIPALVALEKQSFSTDKISRRSFSYFIRKGHCSLILAMQDNELAGYALVLYRKGTQLARLYSIAVSDGFRGQGIANTLLREVQQRAAEQLCLFMRLEVRTDNDAAIGLYRKLGYHRIGVVKEYYEDGSDALQMEKSLGTASLNLHPTERYQQTLDFTCGPASLMMAMHKLDPGYSMSMQEEIQIWREATTIYMTSGHGGCSGLGLALSAWRRGYKVDLFVSQTSVPFLNSVRDPQKKEVMHRVHQHFLSEASGTDITQHYAPLSLQQLDHYLAQGAVLVSLISVWRLTRNKAPHWVLVSAADRHCVSVTDPEMDHEPWQTPLDFIDVPVSREEFIKMALFGRERLTSTLVIQKRG</sequence>
<evidence type="ECO:0000313" key="5">
    <source>
        <dbReference type="Proteomes" id="UP000068447"/>
    </source>
</evidence>
<dbReference type="KEGG" id="lal:AT746_10220"/>
<dbReference type="CDD" id="cd04301">
    <property type="entry name" value="NAT_SF"/>
    <property type="match status" value="1"/>
</dbReference>
<name>A0A0U2PGL7_9ALTE</name>
<dbReference type="Pfam" id="PF11814">
    <property type="entry name" value="DUF3335"/>
    <property type="match status" value="1"/>
</dbReference>
<protein>
    <recommendedName>
        <fullName evidence="3">N-acetyltransferase domain-containing protein</fullName>
    </recommendedName>
</protein>
<keyword evidence="2" id="KW-0012">Acyltransferase</keyword>
<dbReference type="InterPro" id="IPR006464">
    <property type="entry name" value="AcTrfase_RimI/Ard1"/>
</dbReference>
<dbReference type="RefSeq" id="WP_062479982.1">
    <property type="nucleotide sequence ID" value="NZ_CP013650.1"/>
</dbReference>
<dbReference type="InterPro" id="IPR000182">
    <property type="entry name" value="GNAT_dom"/>
</dbReference>
<proteinExistence type="predicted"/>
<feature type="domain" description="N-acetyltransferase" evidence="3">
    <location>
        <begin position="4"/>
        <end position="150"/>
    </location>
</feature>
<dbReference type="PANTHER" id="PTHR43877:SF2">
    <property type="entry name" value="AMINOALKYLPHOSPHONATE N-ACETYLTRANSFERASE-RELATED"/>
    <property type="match status" value="1"/>
</dbReference>
<dbReference type="STRING" id="1526571.AT746_10220"/>
<accession>A0A0U2PGL7</accession>
<dbReference type="NCBIfam" id="TIGR01575">
    <property type="entry name" value="rimI"/>
    <property type="match status" value="1"/>
</dbReference>
<dbReference type="GO" id="GO:0008080">
    <property type="term" value="F:N-acetyltransferase activity"/>
    <property type="evidence" value="ECO:0007669"/>
    <property type="project" value="InterPro"/>
</dbReference>
<dbReference type="InterPro" id="IPR016181">
    <property type="entry name" value="Acyl_CoA_acyltransferase"/>
</dbReference>
<evidence type="ECO:0000259" key="3">
    <source>
        <dbReference type="PROSITE" id="PS51186"/>
    </source>
</evidence>
<dbReference type="Proteomes" id="UP000068447">
    <property type="component" value="Chromosome"/>
</dbReference>
<dbReference type="AlphaFoldDB" id="A0A0U2PGL7"/>
<dbReference type="InterPro" id="IPR050832">
    <property type="entry name" value="Bact_Acetyltransf"/>
</dbReference>
<dbReference type="PROSITE" id="PS51186">
    <property type="entry name" value="GNAT"/>
    <property type="match status" value="1"/>
</dbReference>
<keyword evidence="5" id="KW-1185">Reference proteome</keyword>
<keyword evidence="1" id="KW-0808">Transferase</keyword>
<dbReference type="OrthoDB" id="27442at2"/>
<evidence type="ECO:0000256" key="1">
    <source>
        <dbReference type="ARBA" id="ARBA00022679"/>
    </source>
</evidence>
<evidence type="ECO:0000313" key="4">
    <source>
        <dbReference type="EMBL" id="ALS98605.1"/>
    </source>
</evidence>
<dbReference type="Gene3D" id="3.40.630.30">
    <property type="match status" value="1"/>
</dbReference>
<dbReference type="SUPFAM" id="SSF55729">
    <property type="entry name" value="Acyl-CoA N-acyltransferases (Nat)"/>
    <property type="match status" value="1"/>
</dbReference>
<organism evidence="4 5">
    <name type="scientific">Lacimicrobium alkaliphilum</name>
    <dbReference type="NCBI Taxonomy" id="1526571"/>
    <lineage>
        <taxon>Bacteria</taxon>
        <taxon>Pseudomonadati</taxon>
        <taxon>Pseudomonadota</taxon>
        <taxon>Gammaproteobacteria</taxon>
        <taxon>Alteromonadales</taxon>
        <taxon>Alteromonadaceae</taxon>
        <taxon>Lacimicrobium</taxon>
    </lineage>
</organism>
<evidence type="ECO:0000256" key="2">
    <source>
        <dbReference type="ARBA" id="ARBA00023315"/>
    </source>
</evidence>
<dbReference type="InterPro" id="IPR021770">
    <property type="entry name" value="DUF3335"/>
</dbReference>
<dbReference type="EMBL" id="CP013650">
    <property type="protein sequence ID" value="ALS98605.1"/>
    <property type="molecule type" value="Genomic_DNA"/>
</dbReference>